<organism evidence="2 3">
    <name type="scientific">Deinococcus aerius</name>
    <dbReference type="NCBI Taxonomy" id="200253"/>
    <lineage>
        <taxon>Bacteria</taxon>
        <taxon>Thermotogati</taxon>
        <taxon>Deinococcota</taxon>
        <taxon>Deinococci</taxon>
        <taxon>Deinococcales</taxon>
        <taxon>Deinococcaceae</taxon>
        <taxon>Deinococcus</taxon>
    </lineage>
</organism>
<dbReference type="SUPFAM" id="SSF52540">
    <property type="entry name" value="P-loop containing nucleoside triphosphate hydrolases"/>
    <property type="match status" value="1"/>
</dbReference>
<dbReference type="AlphaFoldDB" id="A0A2I9D7W3"/>
<accession>A0A2I9D7W3</accession>
<dbReference type="EMBL" id="BFAG01000011">
    <property type="protein sequence ID" value="GBF06876.1"/>
    <property type="molecule type" value="Genomic_DNA"/>
</dbReference>
<dbReference type="Proteomes" id="UP000236569">
    <property type="component" value="Unassembled WGS sequence"/>
</dbReference>
<evidence type="ECO:0000313" key="3">
    <source>
        <dbReference type="Proteomes" id="UP000236569"/>
    </source>
</evidence>
<feature type="domain" description="Endonuclease GajA/Old nuclease/RecF-like AAA" evidence="1">
    <location>
        <begin position="1"/>
        <end position="103"/>
    </location>
</feature>
<evidence type="ECO:0000259" key="1">
    <source>
        <dbReference type="Pfam" id="PF13175"/>
    </source>
</evidence>
<dbReference type="Gene3D" id="3.40.50.300">
    <property type="entry name" value="P-loop containing nucleotide triphosphate hydrolases"/>
    <property type="match status" value="1"/>
</dbReference>
<dbReference type="InterPro" id="IPR051396">
    <property type="entry name" value="Bact_Antivir_Def_Nuclease"/>
</dbReference>
<sequence>MILDKIQINSYRSIIGVTLHISPTGLTTVCGVNNVGKTNILRAIKMFFDANLQEFVAEDDVPYHIERGSRGGNYKVDIKAFFIDGQDTIEISQKYIPQAPNRESSLHITGVKTSGSGSRKTKHVLSEKDCLDVIYSFRIYFIEASRTDLNMLVQDIFLEELLPDIDRKKSKQTQGLREIETFINTSQQILKGIENGITESIKHFTMNVEGVSSQQWEAKVAFPEFLKIRQAISRLVSLTVSDANDKELEFKGSGVQKIILLAMMRYLSQKEDGGIIWLLDEPEAFLQPSLQKEVFKQLRTLGSSFPIVITTHSPHFVDINDLTNTNLVTARYETKVFERKKTRKYIATLTQISPLKGYEKIEAIKNQLGIERSDAWVVAPFNILVEGEEDKNYLTAIYNKLGKHVPNILIAGSATKIKGYVQFLHEFTKENPTRPTVLCLFDHDSAGRDNYRDIRPEKYVNMNVVKEFTVRQDKSQGNNLNYEFEDAFPSEILIEAVNSFLKMKQYKKILSSSLTHRYSQANNDKPVMDILKDAVYQRNQDKPRLNLQDDGVKRYVNIYICRKLNEMSQEEFESMFDPQSGLIALINNLDKHMS</sequence>
<dbReference type="RefSeq" id="WP_103130338.1">
    <property type="nucleotide sequence ID" value="NZ_BFAG01000011.1"/>
</dbReference>
<dbReference type="PANTHER" id="PTHR43581">
    <property type="entry name" value="ATP/GTP PHOSPHATASE"/>
    <property type="match status" value="1"/>
</dbReference>
<dbReference type="PANTHER" id="PTHR43581:SF4">
    <property type="entry name" value="ATP_GTP PHOSPHATASE"/>
    <property type="match status" value="1"/>
</dbReference>
<dbReference type="InterPro" id="IPR041685">
    <property type="entry name" value="AAA_GajA/Old/RecF-like"/>
</dbReference>
<dbReference type="OrthoDB" id="9792800at2"/>
<reference evidence="3" key="1">
    <citation type="submission" date="2018-01" db="EMBL/GenBank/DDBJ databases">
        <title>Draft Genome Sequence of the Radioresistant Bacterium Deinococcus aerius TR0125, Isolated from the Higher Atmosphere above Japan.</title>
        <authorList>
            <person name="Satoh K."/>
            <person name="Arai H."/>
            <person name="Sanzen T."/>
            <person name="Kawaguchi Y."/>
            <person name="Hayashi H."/>
            <person name="Yokobori S."/>
            <person name="Yamagishi A."/>
            <person name="Oono Y."/>
            <person name="Narumi I."/>
        </authorList>
    </citation>
    <scope>NUCLEOTIDE SEQUENCE [LARGE SCALE GENOMIC DNA]</scope>
    <source>
        <strain evidence="3">TR0125</strain>
    </source>
</reference>
<evidence type="ECO:0000313" key="2">
    <source>
        <dbReference type="EMBL" id="GBF06876.1"/>
    </source>
</evidence>
<feature type="domain" description="Endonuclease GajA/Old nuclease/RecF-like AAA" evidence="1">
    <location>
        <begin position="159"/>
        <end position="317"/>
    </location>
</feature>
<protein>
    <submittedName>
        <fullName evidence="2">AAA domain protein</fullName>
    </submittedName>
</protein>
<comment type="caution">
    <text evidence="2">The sequence shown here is derived from an EMBL/GenBank/DDBJ whole genome shotgun (WGS) entry which is preliminary data.</text>
</comment>
<proteinExistence type="predicted"/>
<dbReference type="InterPro" id="IPR027417">
    <property type="entry name" value="P-loop_NTPase"/>
</dbReference>
<keyword evidence="3" id="KW-1185">Reference proteome</keyword>
<gene>
    <name evidence="2" type="ORF">DAERI_110058</name>
</gene>
<name>A0A2I9D7W3_9DEIO</name>
<dbReference type="Pfam" id="PF13175">
    <property type="entry name" value="AAA_15"/>
    <property type="match status" value="2"/>
</dbReference>